<dbReference type="PANTHER" id="PTHR33238:SF11">
    <property type="entry name" value="TRANSCRIPTIONAL REGULATOR MNTR"/>
    <property type="match status" value="1"/>
</dbReference>
<dbReference type="Pfam" id="PF01325">
    <property type="entry name" value="Fe_dep_repress"/>
    <property type="match status" value="1"/>
</dbReference>
<dbReference type="SUPFAM" id="SSF46785">
    <property type="entry name" value="Winged helix' DNA-binding domain"/>
    <property type="match status" value="1"/>
</dbReference>
<dbReference type="InterPro" id="IPR022687">
    <property type="entry name" value="HTH_DTXR"/>
</dbReference>
<proteinExistence type="predicted"/>
<dbReference type="GO" id="GO:0003677">
    <property type="term" value="F:DNA binding"/>
    <property type="evidence" value="ECO:0007669"/>
    <property type="project" value="InterPro"/>
</dbReference>
<dbReference type="PROSITE" id="PS50944">
    <property type="entry name" value="HTH_DTXR"/>
    <property type="match status" value="1"/>
</dbReference>
<dbReference type="GO" id="GO:0005737">
    <property type="term" value="C:cytoplasm"/>
    <property type="evidence" value="ECO:0007669"/>
    <property type="project" value="UniProtKB-SubCell"/>
</dbReference>
<dbReference type="SMART" id="SM00529">
    <property type="entry name" value="HTH_DTXR"/>
    <property type="match status" value="1"/>
</dbReference>
<dbReference type="InterPro" id="IPR050536">
    <property type="entry name" value="DtxR_MntR_Metal-Reg"/>
</dbReference>
<evidence type="ECO:0000313" key="4">
    <source>
        <dbReference type="EMBL" id="MPN58342.1"/>
    </source>
</evidence>
<evidence type="ECO:0000256" key="1">
    <source>
        <dbReference type="ARBA" id="ARBA00004496"/>
    </source>
</evidence>
<dbReference type="InterPro" id="IPR022689">
    <property type="entry name" value="Iron_dep_repressor"/>
</dbReference>
<gene>
    <name evidence="4" type="ORF">SDC9_206046</name>
</gene>
<evidence type="ECO:0000259" key="3">
    <source>
        <dbReference type="PROSITE" id="PS50944"/>
    </source>
</evidence>
<comment type="subcellular location">
    <subcellularLocation>
        <location evidence="1">Cytoplasm</location>
    </subcellularLocation>
</comment>
<dbReference type="GO" id="GO:0003700">
    <property type="term" value="F:DNA-binding transcription factor activity"/>
    <property type="evidence" value="ECO:0007669"/>
    <property type="project" value="InterPro"/>
</dbReference>
<name>A0A645J5D1_9ZZZZ</name>
<dbReference type="Gene3D" id="1.10.10.10">
    <property type="entry name" value="Winged helix-like DNA-binding domain superfamily/Winged helix DNA-binding domain"/>
    <property type="match status" value="1"/>
</dbReference>
<feature type="domain" description="HTH dtxR-type" evidence="3">
    <location>
        <begin position="1"/>
        <end position="61"/>
    </location>
</feature>
<dbReference type="InterPro" id="IPR036390">
    <property type="entry name" value="WH_DNA-bd_sf"/>
</dbReference>
<dbReference type="GO" id="GO:0046914">
    <property type="term" value="F:transition metal ion binding"/>
    <property type="evidence" value="ECO:0007669"/>
    <property type="project" value="InterPro"/>
</dbReference>
<comment type="caution">
    <text evidence="4">The sequence shown here is derived from an EMBL/GenBank/DDBJ whole genome shotgun (WGS) entry which is preliminary data.</text>
</comment>
<dbReference type="EMBL" id="VSSQ01130903">
    <property type="protein sequence ID" value="MPN58342.1"/>
    <property type="molecule type" value="Genomic_DNA"/>
</dbReference>
<dbReference type="AlphaFoldDB" id="A0A645J5D1"/>
<protein>
    <recommendedName>
        <fullName evidence="3">HTH dtxR-type domain-containing protein</fullName>
    </recommendedName>
</protein>
<comment type="subunit">
    <text evidence="2">Homodimer.</text>
</comment>
<dbReference type="InterPro" id="IPR036388">
    <property type="entry name" value="WH-like_DNA-bd_sf"/>
</dbReference>
<sequence>MTASGKMYLKGIWYLSGGNAVRPGDIAAALTVSRPSVTGALARLANDGLLTHVPYGDVRLTSAGRRMAQALVAADEKLRGMDTRCAL</sequence>
<dbReference type="PANTHER" id="PTHR33238">
    <property type="entry name" value="IRON (METAL) DEPENDENT REPRESSOR, DTXR FAMILY"/>
    <property type="match status" value="1"/>
</dbReference>
<accession>A0A645J5D1</accession>
<organism evidence="4">
    <name type="scientific">bioreactor metagenome</name>
    <dbReference type="NCBI Taxonomy" id="1076179"/>
    <lineage>
        <taxon>unclassified sequences</taxon>
        <taxon>metagenomes</taxon>
        <taxon>ecological metagenomes</taxon>
    </lineage>
</organism>
<evidence type="ECO:0000256" key="2">
    <source>
        <dbReference type="ARBA" id="ARBA00011738"/>
    </source>
</evidence>
<reference evidence="4" key="1">
    <citation type="submission" date="2019-08" db="EMBL/GenBank/DDBJ databases">
        <authorList>
            <person name="Kucharzyk K."/>
            <person name="Murdoch R.W."/>
            <person name="Higgins S."/>
            <person name="Loffler F."/>
        </authorList>
    </citation>
    <scope>NUCLEOTIDE SEQUENCE</scope>
</reference>